<keyword evidence="1" id="KW-0472">Membrane</keyword>
<gene>
    <name evidence="2" type="ORF">FE251_04630</name>
</gene>
<keyword evidence="3" id="KW-1185">Reference proteome</keyword>
<reference evidence="2 3" key="1">
    <citation type="submission" date="2019-05" db="EMBL/GenBank/DDBJ databases">
        <title>Georgenia *** sp. nov., and Georgenia *** sp. nov., isolated from the intestinal contents of plateau pika (Ochotona curzoniae) in the Qinghai-Tibet plateau of China.</title>
        <authorList>
            <person name="Tian Z."/>
        </authorList>
    </citation>
    <scope>NUCLEOTIDE SEQUENCE [LARGE SCALE GENOMIC DNA]</scope>
    <source>
        <strain evidence="2 3">Z294</strain>
    </source>
</reference>
<dbReference type="RefSeq" id="WP_139948111.1">
    <property type="nucleotide sequence ID" value="NZ_CP040899.1"/>
</dbReference>
<protein>
    <recommendedName>
        <fullName evidence="4">Transmembrane protein</fullName>
    </recommendedName>
</protein>
<evidence type="ECO:0008006" key="4">
    <source>
        <dbReference type="Google" id="ProtNLM"/>
    </source>
</evidence>
<sequence length="120" mass="12295">MTVDDSTATSPGMGTRSVVIAATVVLVATLAAIWWLVVPMEVVCPAIYPAPPGCGGAERRPAGVTWTGIVAAVYALSVVVASTWGRRRRWLTRAAMLVLVLVAIAGIGAVRGSAGSVTGY</sequence>
<dbReference type="Proteomes" id="UP000313948">
    <property type="component" value="Chromosome"/>
</dbReference>
<feature type="transmembrane region" description="Helical" evidence="1">
    <location>
        <begin position="63"/>
        <end position="82"/>
    </location>
</feature>
<name>A0ABX5VLT9_9MICO</name>
<organism evidence="2 3">
    <name type="scientific">Georgenia wutianyii</name>
    <dbReference type="NCBI Taxonomy" id="2585135"/>
    <lineage>
        <taxon>Bacteria</taxon>
        <taxon>Bacillati</taxon>
        <taxon>Actinomycetota</taxon>
        <taxon>Actinomycetes</taxon>
        <taxon>Micrococcales</taxon>
        <taxon>Bogoriellaceae</taxon>
        <taxon>Georgenia</taxon>
    </lineage>
</organism>
<dbReference type="EMBL" id="CP040899">
    <property type="protein sequence ID" value="QDB78741.1"/>
    <property type="molecule type" value="Genomic_DNA"/>
</dbReference>
<evidence type="ECO:0000313" key="3">
    <source>
        <dbReference type="Proteomes" id="UP000313948"/>
    </source>
</evidence>
<evidence type="ECO:0000313" key="2">
    <source>
        <dbReference type="EMBL" id="QDB78741.1"/>
    </source>
</evidence>
<proteinExistence type="predicted"/>
<feature type="transmembrane region" description="Helical" evidence="1">
    <location>
        <begin position="18"/>
        <end position="37"/>
    </location>
</feature>
<accession>A0ABX5VLT9</accession>
<feature type="transmembrane region" description="Helical" evidence="1">
    <location>
        <begin position="94"/>
        <end position="114"/>
    </location>
</feature>
<keyword evidence="1" id="KW-1133">Transmembrane helix</keyword>
<evidence type="ECO:0000256" key="1">
    <source>
        <dbReference type="SAM" id="Phobius"/>
    </source>
</evidence>
<keyword evidence="1" id="KW-0812">Transmembrane</keyword>